<evidence type="ECO:0000313" key="1">
    <source>
        <dbReference type="EMBL" id="ESO11903.1"/>
    </source>
</evidence>
<keyword evidence="3" id="KW-1185">Reference proteome</keyword>
<sequence length="121" mass="14191">MAKRADVHTRAVRQLVCLSWWKDSREIRVVTFDLNLNSTTCLIFQKQNAENLNNTLLMTIKSGSCLSSYELSHVNQHSKQFTPNKRNDSDFDVIGGDEIERRELTFLFLQQMKRFHCILKK</sequence>
<dbReference type="HOGENOM" id="CLU_2040593_0_0_1"/>
<evidence type="ECO:0000313" key="3">
    <source>
        <dbReference type="Proteomes" id="UP000015101"/>
    </source>
</evidence>
<dbReference type="EMBL" id="KB095812">
    <property type="protein sequence ID" value="ESO11903.1"/>
    <property type="molecule type" value="Genomic_DNA"/>
</dbReference>
<dbReference type="KEGG" id="hro:HELRODRAFT_166996"/>
<dbReference type="AlphaFoldDB" id="T1EYV0"/>
<dbReference type="EnsemblMetazoa" id="HelroT166996">
    <property type="protein sequence ID" value="HelroP166996"/>
    <property type="gene ID" value="HelroG166996"/>
</dbReference>
<reference evidence="2" key="3">
    <citation type="submission" date="2015-06" db="UniProtKB">
        <authorList>
            <consortium name="EnsemblMetazoa"/>
        </authorList>
    </citation>
    <scope>IDENTIFICATION</scope>
</reference>
<reference evidence="1 3" key="2">
    <citation type="journal article" date="2013" name="Nature">
        <title>Insights into bilaterian evolution from three spiralian genomes.</title>
        <authorList>
            <person name="Simakov O."/>
            <person name="Marletaz F."/>
            <person name="Cho S.J."/>
            <person name="Edsinger-Gonzales E."/>
            <person name="Havlak P."/>
            <person name="Hellsten U."/>
            <person name="Kuo D.H."/>
            <person name="Larsson T."/>
            <person name="Lv J."/>
            <person name="Arendt D."/>
            <person name="Savage R."/>
            <person name="Osoegawa K."/>
            <person name="de Jong P."/>
            <person name="Grimwood J."/>
            <person name="Chapman J.A."/>
            <person name="Shapiro H."/>
            <person name="Aerts A."/>
            <person name="Otillar R.P."/>
            <person name="Terry A.Y."/>
            <person name="Boore J.L."/>
            <person name="Grigoriev I.V."/>
            <person name="Lindberg D.R."/>
            <person name="Seaver E.C."/>
            <person name="Weisblat D.A."/>
            <person name="Putnam N.H."/>
            <person name="Rokhsar D.S."/>
        </authorList>
    </citation>
    <scope>NUCLEOTIDE SEQUENCE</scope>
</reference>
<evidence type="ECO:0000313" key="2">
    <source>
        <dbReference type="EnsemblMetazoa" id="HelroP166996"/>
    </source>
</evidence>
<dbReference type="CTD" id="20201750"/>
<dbReference type="RefSeq" id="XP_009010391.1">
    <property type="nucleotide sequence ID" value="XM_009012143.1"/>
</dbReference>
<organism evidence="2 3">
    <name type="scientific">Helobdella robusta</name>
    <name type="common">Californian leech</name>
    <dbReference type="NCBI Taxonomy" id="6412"/>
    <lineage>
        <taxon>Eukaryota</taxon>
        <taxon>Metazoa</taxon>
        <taxon>Spiralia</taxon>
        <taxon>Lophotrochozoa</taxon>
        <taxon>Annelida</taxon>
        <taxon>Clitellata</taxon>
        <taxon>Hirudinea</taxon>
        <taxon>Rhynchobdellida</taxon>
        <taxon>Glossiphoniidae</taxon>
        <taxon>Helobdella</taxon>
    </lineage>
</organism>
<reference evidence="3" key="1">
    <citation type="submission" date="2012-12" db="EMBL/GenBank/DDBJ databases">
        <authorList>
            <person name="Hellsten U."/>
            <person name="Grimwood J."/>
            <person name="Chapman J.A."/>
            <person name="Shapiro H."/>
            <person name="Aerts A."/>
            <person name="Otillar R.P."/>
            <person name="Terry A.Y."/>
            <person name="Boore J.L."/>
            <person name="Simakov O."/>
            <person name="Marletaz F."/>
            <person name="Cho S.-J."/>
            <person name="Edsinger-Gonzales E."/>
            <person name="Havlak P."/>
            <person name="Kuo D.-H."/>
            <person name="Larsson T."/>
            <person name="Lv J."/>
            <person name="Arendt D."/>
            <person name="Savage R."/>
            <person name="Osoegawa K."/>
            <person name="de Jong P."/>
            <person name="Lindberg D.R."/>
            <person name="Seaver E.C."/>
            <person name="Weisblat D.A."/>
            <person name="Putnam N.H."/>
            <person name="Grigoriev I.V."/>
            <person name="Rokhsar D.S."/>
        </authorList>
    </citation>
    <scope>NUCLEOTIDE SEQUENCE</scope>
</reference>
<protein>
    <submittedName>
        <fullName evidence="1 2">Uncharacterized protein</fullName>
    </submittedName>
</protein>
<dbReference type="InParanoid" id="T1EYV0"/>
<proteinExistence type="predicted"/>
<accession>T1EYV0</accession>
<gene>
    <name evidence="2" type="primary">20201750</name>
    <name evidence="1" type="ORF">HELRODRAFT_166996</name>
</gene>
<dbReference type="EMBL" id="AMQM01002621">
    <property type="status" value="NOT_ANNOTATED_CDS"/>
    <property type="molecule type" value="Genomic_DNA"/>
</dbReference>
<dbReference type="GeneID" id="20201750"/>
<name>T1EYV0_HELRO</name>
<dbReference type="Proteomes" id="UP000015101">
    <property type="component" value="Unassembled WGS sequence"/>
</dbReference>